<dbReference type="EMBL" id="SHKW01000001">
    <property type="protein sequence ID" value="RZU39327.1"/>
    <property type="molecule type" value="Genomic_DNA"/>
</dbReference>
<dbReference type="RefSeq" id="WP_130417552.1">
    <property type="nucleotide sequence ID" value="NZ_SHKW01000001.1"/>
</dbReference>
<dbReference type="Pfam" id="PF04883">
    <property type="entry name" value="HK97-gp10_like"/>
    <property type="match status" value="1"/>
</dbReference>
<evidence type="ECO:0000313" key="1">
    <source>
        <dbReference type="EMBL" id="RZU39327.1"/>
    </source>
</evidence>
<gene>
    <name evidence="1" type="ORF">BDD14_0696</name>
</gene>
<dbReference type="OrthoDB" id="122464at2"/>
<protein>
    <submittedName>
        <fullName evidence="1">HK97 gp10 family phage protein</fullName>
    </submittedName>
</protein>
<dbReference type="InterPro" id="IPR010064">
    <property type="entry name" value="HK97-gp10_tail"/>
</dbReference>
<sequence length="169" mass="17282">MPDGISIDIKGLSETKAMLENLSTKAADAAIRTALRAGAAIEVAAIEERAPVNETGGGTLPPGALANDISVTMTRSDQGNIAAIVGPGKLTRHAANWVEYGHRMVTGGRSTVIKSGRNAGKTKGPGSAVGDVDPHPFIRPAFEATAEQVAQTIADTLAEEVTAAAKKGK</sequence>
<dbReference type="AlphaFoldDB" id="A0A4Q7YNV1"/>
<keyword evidence="2" id="KW-1185">Reference proteome</keyword>
<proteinExistence type="predicted"/>
<evidence type="ECO:0000313" key="2">
    <source>
        <dbReference type="Proteomes" id="UP000292958"/>
    </source>
</evidence>
<dbReference type="Proteomes" id="UP000292958">
    <property type="component" value="Unassembled WGS sequence"/>
</dbReference>
<organism evidence="1 2">
    <name type="scientific">Edaphobacter modestus</name>
    <dbReference type="NCBI Taxonomy" id="388466"/>
    <lineage>
        <taxon>Bacteria</taxon>
        <taxon>Pseudomonadati</taxon>
        <taxon>Acidobacteriota</taxon>
        <taxon>Terriglobia</taxon>
        <taxon>Terriglobales</taxon>
        <taxon>Acidobacteriaceae</taxon>
        <taxon>Edaphobacter</taxon>
    </lineage>
</organism>
<dbReference type="NCBIfam" id="TIGR01725">
    <property type="entry name" value="phge_HK97_gp10"/>
    <property type="match status" value="1"/>
</dbReference>
<comment type="caution">
    <text evidence="1">The sequence shown here is derived from an EMBL/GenBank/DDBJ whole genome shotgun (WGS) entry which is preliminary data.</text>
</comment>
<name>A0A4Q7YNV1_9BACT</name>
<reference evidence="1 2" key="1">
    <citation type="submission" date="2019-02" db="EMBL/GenBank/DDBJ databases">
        <title>Genomic Encyclopedia of Archaeal and Bacterial Type Strains, Phase II (KMG-II): from individual species to whole genera.</title>
        <authorList>
            <person name="Goeker M."/>
        </authorList>
    </citation>
    <scope>NUCLEOTIDE SEQUENCE [LARGE SCALE GENOMIC DNA]</scope>
    <source>
        <strain evidence="1 2">DSM 18101</strain>
    </source>
</reference>
<accession>A0A4Q7YNV1</accession>